<name>A0A3S4FE28_SALET</name>
<evidence type="ECO:0000313" key="3">
    <source>
        <dbReference type="Proteomes" id="UP000277214"/>
    </source>
</evidence>
<dbReference type="InterPro" id="IPR044016">
    <property type="entry name" value="Big_13"/>
</dbReference>
<dbReference type="PANTHER" id="PTHR14795">
    <property type="entry name" value="HELICASE RELATED"/>
    <property type="match status" value="1"/>
</dbReference>
<sequence length="219" mass="23575">MTDIAGNVAQETLQFTIDTTLREPTIVLDPTHDTGDDTNDNLTRINKPVFIIGNVDNDVSHIVVHIDGRDYTIENTGGNLTFTPDQPLSDGQHTISVTVTDIAGNTKTSAELQIEIDTQVQIDSVTLTTDSGVNDHDNVTNATRPSFEIATPDDVTSVLVSFDGVNWTPISKNAAGQWEFTAGSALSDGHYTLHVQATDRAGNTANSTLASPWIRRLTA</sequence>
<accession>A0A3S4FE28</accession>
<organism evidence="2 3">
    <name type="scientific">Salmonella enterica I</name>
    <dbReference type="NCBI Taxonomy" id="59201"/>
    <lineage>
        <taxon>Bacteria</taxon>
        <taxon>Pseudomonadati</taxon>
        <taxon>Pseudomonadota</taxon>
        <taxon>Gammaproteobacteria</taxon>
        <taxon>Enterobacterales</taxon>
        <taxon>Enterobacteriaceae</taxon>
        <taxon>Salmonella</taxon>
    </lineage>
</organism>
<dbReference type="Proteomes" id="UP000277214">
    <property type="component" value="Chromosome 1"/>
</dbReference>
<feature type="domain" description="Bacterial Ig-like" evidence="1">
    <location>
        <begin position="20"/>
        <end position="118"/>
    </location>
</feature>
<dbReference type="NCBIfam" id="NF033510">
    <property type="entry name" value="Ca_tandemer"/>
    <property type="match status" value="2"/>
</dbReference>
<protein>
    <submittedName>
        <fullName evidence="2">Large repetitive protein</fullName>
    </submittedName>
</protein>
<dbReference type="EMBL" id="LR134149">
    <property type="protein sequence ID" value="VEA41407.1"/>
    <property type="molecule type" value="Genomic_DNA"/>
</dbReference>
<evidence type="ECO:0000259" key="1">
    <source>
        <dbReference type="Pfam" id="PF19077"/>
    </source>
</evidence>
<reference evidence="2 3" key="1">
    <citation type="submission" date="2018-12" db="EMBL/GenBank/DDBJ databases">
        <authorList>
            <consortium name="Pathogen Informatics"/>
        </authorList>
    </citation>
    <scope>NUCLEOTIDE SEQUENCE [LARGE SCALE GENOMIC DNA]</scope>
    <source>
        <strain evidence="2 3">NCTC8272</strain>
    </source>
</reference>
<evidence type="ECO:0000313" key="2">
    <source>
        <dbReference type="EMBL" id="VEA41407.1"/>
    </source>
</evidence>
<feature type="domain" description="Bacterial Ig-like" evidence="1">
    <location>
        <begin position="124"/>
        <end position="208"/>
    </location>
</feature>
<dbReference type="InterPro" id="IPR013783">
    <property type="entry name" value="Ig-like_fold"/>
</dbReference>
<dbReference type="AlphaFoldDB" id="A0A3S4FE28"/>
<dbReference type="Pfam" id="PF19077">
    <property type="entry name" value="Big_13"/>
    <property type="match status" value="2"/>
</dbReference>
<dbReference type="Gene3D" id="2.60.40.10">
    <property type="entry name" value="Immunoglobulins"/>
    <property type="match status" value="2"/>
</dbReference>
<proteinExistence type="predicted"/>
<gene>
    <name evidence="2" type="ORF">NCTC8272_03869</name>
</gene>
<dbReference type="PANTHER" id="PTHR14795:SF0">
    <property type="entry name" value="TRANSMEMBRANE PROTEIN 62"/>
    <property type="match status" value="1"/>
</dbReference>